<dbReference type="Proteomes" id="UP000199310">
    <property type="component" value="Unassembled WGS sequence"/>
</dbReference>
<dbReference type="InterPro" id="IPR013324">
    <property type="entry name" value="RNA_pol_sigma_r3/r4-like"/>
</dbReference>
<dbReference type="Pfam" id="PF08281">
    <property type="entry name" value="Sigma70_r4_2"/>
    <property type="match status" value="1"/>
</dbReference>
<dbReference type="PANTHER" id="PTHR43133">
    <property type="entry name" value="RNA POLYMERASE ECF-TYPE SIGMA FACTO"/>
    <property type="match status" value="1"/>
</dbReference>
<sequence>MQHNNQDAVLLDMLKDGSAQAFTEVYNKYNRFLMLLAVDMLKDEDKAQDLMQEFFLDFWQKKLFLKIDLNYQNRESSSVMKGYLYASIRNRCLNKITRERKFSCVIPDESFEPADPMESKEIYTLVSKALKKKVPPKSSTAFRLRHYEQKSHKEIAEEMNTSIQTVKNQIGTAVKILRGYFTPAHL</sequence>
<evidence type="ECO:0000259" key="5">
    <source>
        <dbReference type="Pfam" id="PF08281"/>
    </source>
</evidence>
<dbReference type="GO" id="GO:0003677">
    <property type="term" value="F:DNA binding"/>
    <property type="evidence" value="ECO:0007669"/>
    <property type="project" value="InterPro"/>
</dbReference>
<name>A0A1I0SFD0_9BACT</name>
<dbReference type="EMBL" id="FOJG01000002">
    <property type="protein sequence ID" value="SEW55878.1"/>
    <property type="molecule type" value="Genomic_DNA"/>
</dbReference>
<feature type="domain" description="RNA polymerase sigma factor 70 region 4 type 2" evidence="5">
    <location>
        <begin position="133"/>
        <end position="175"/>
    </location>
</feature>
<evidence type="ECO:0000313" key="7">
    <source>
        <dbReference type="Proteomes" id="UP000199310"/>
    </source>
</evidence>
<dbReference type="InterPro" id="IPR014284">
    <property type="entry name" value="RNA_pol_sigma-70_dom"/>
</dbReference>
<organism evidence="6 7">
    <name type="scientific">Chitinophaga arvensicola</name>
    <dbReference type="NCBI Taxonomy" id="29529"/>
    <lineage>
        <taxon>Bacteria</taxon>
        <taxon>Pseudomonadati</taxon>
        <taxon>Bacteroidota</taxon>
        <taxon>Chitinophagia</taxon>
        <taxon>Chitinophagales</taxon>
        <taxon>Chitinophagaceae</taxon>
        <taxon>Chitinophaga</taxon>
    </lineage>
</organism>
<evidence type="ECO:0000256" key="1">
    <source>
        <dbReference type="ARBA" id="ARBA00010641"/>
    </source>
</evidence>
<dbReference type="NCBIfam" id="TIGR02937">
    <property type="entry name" value="sigma70-ECF"/>
    <property type="match status" value="1"/>
</dbReference>
<gene>
    <name evidence="6" type="ORF">SAMN04488122_6502</name>
</gene>
<dbReference type="PANTHER" id="PTHR43133:SF46">
    <property type="entry name" value="RNA POLYMERASE SIGMA-70 FACTOR ECF SUBFAMILY"/>
    <property type="match status" value="1"/>
</dbReference>
<dbReference type="InterPro" id="IPR013249">
    <property type="entry name" value="RNA_pol_sigma70_r4_t2"/>
</dbReference>
<accession>A0A1I0SFD0</accession>
<evidence type="ECO:0000256" key="3">
    <source>
        <dbReference type="ARBA" id="ARBA00023082"/>
    </source>
</evidence>
<dbReference type="STRING" id="29529.SAMN04488122_6502"/>
<reference evidence="7" key="1">
    <citation type="submission" date="2016-10" db="EMBL/GenBank/DDBJ databases">
        <authorList>
            <person name="Varghese N."/>
            <person name="Submissions S."/>
        </authorList>
    </citation>
    <scope>NUCLEOTIDE SEQUENCE [LARGE SCALE GENOMIC DNA]</scope>
    <source>
        <strain evidence="7">DSM 3695</strain>
    </source>
</reference>
<dbReference type="InterPro" id="IPR036388">
    <property type="entry name" value="WH-like_DNA-bd_sf"/>
</dbReference>
<protein>
    <submittedName>
        <fullName evidence="6">RNA polymerase sigma-70 factor, ECF subfamily</fullName>
    </submittedName>
</protein>
<evidence type="ECO:0000256" key="2">
    <source>
        <dbReference type="ARBA" id="ARBA00023015"/>
    </source>
</evidence>
<dbReference type="Gene3D" id="1.10.10.10">
    <property type="entry name" value="Winged helix-like DNA-binding domain superfamily/Winged helix DNA-binding domain"/>
    <property type="match status" value="1"/>
</dbReference>
<keyword evidence="3" id="KW-0731">Sigma factor</keyword>
<proteinExistence type="inferred from homology"/>
<dbReference type="GO" id="GO:0006352">
    <property type="term" value="P:DNA-templated transcription initiation"/>
    <property type="evidence" value="ECO:0007669"/>
    <property type="project" value="InterPro"/>
</dbReference>
<dbReference type="InterPro" id="IPR039425">
    <property type="entry name" value="RNA_pol_sigma-70-like"/>
</dbReference>
<evidence type="ECO:0000256" key="4">
    <source>
        <dbReference type="ARBA" id="ARBA00023163"/>
    </source>
</evidence>
<dbReference type="InterPro" id="IPR013325">
    <property type="entry name" value="RNA_pol_sigma_r2"/>
</dbReference>
<comment type="similarity">
    <text evidence="1">Belongs to the sigma-70 factor family. ECF subfamily.</text>
</comment>
<dbReference type="RefSeq" id="WP_177192422.1">
    <property type="nucleotide sequence ID" value="NZ_FOJG01000002.1"/>
</dbReference>
<dbReference type="Gene3D" id="1.10.1740.10">
    <property type="match status" value="1"/>
</dbReference>
<dbReference type="SUPFAM" id="SSF88659">
    <property type="entry name" value="Sigma3 and sigma4 domains of RNA polymerase sigma factors"/>
    <property type="match status" value="1"/>
</dbReference>
<dbReference type="GO" id="GO:0016987">
    <property type="term" value="F:sigma factor activity"/>
    <property type="evidence" value="ECO:0007669"/>
    <property type="project" value="UniProtKB-KW"/>
</dbReference>
<evidence type="ECO:0000313" key="6">
    <source>
        <dbReference type="EMBL" id="SEW55878.1"/>
    </source>
</evidence>
<keyword evidence="2" id="KW-0805">Transcription regulation</keyword>
<keyword evidence="7" id="KW-1185">Reference proteome</keyword>
<dbReference type="SUPFAM" id="SSF88946">
    <property type="entry name" value="Sigma2 domain of RNA polymerase sigma factors"/>
    <property type="match status" value="1"/>
</dbReference>
<dbReference type="AlphaFoldDB" id="A0A1I0SFD0"/>
<keyword evidence="4" id="KW-0804">Transcription</keyword>